<gene>
    <name evidence="1" type="ORF">DY000_02045192</name>
</gene>
<dbReference type="Proteomes" id="UP000266723">
    <property type="component" value="Unassembled WGS sequence"/>
</dbReference>
<reference evidence="1 2" key="1">
    <citation type="journal article" date="2020" name="BMC Genomics">
        <title>Intraspecific diversification of the crop wild relative Brassica cretica Lam. using demographic model selection.</title>
        <authorList>
            <person name="Kioukis A."/>
            <person name="Michalopoulou V.A."/>
            <person name="Briers L."/>
            <person name="Pirintsos S."/>
            <person name="Studholme D.J."/>
            <person name="Pavlidis P."/>
            <person name="Sarris P.F."/>
        </authorList>
    </citation>
    <scope>NUCLEOTIDE SEQUENCE [LARGE SCALE GENOMIC DNA]</scope>
    <source>
        <strain evidence="2">cv. PFS-1207/04</strain>
    </source>
</reference>
<proteinExistence type="predicted"/>
<name>A0ABQ7ETB1_BRACR</name>
<comment type="caution">
    <text evidence="1">The sequence shown here is derived from an EMBL/GenBank/DDBJ whole genome shotgun (WGS) entry which is preliminary data.</text>
</comment>
<dbReference type="EMBL" id="QGKV02000297">
    <property type="protein sequence ID" value="KAF3606316.1"/>
    <property type="molecule type" value="Genomic_DNA"/>
</dbReference>
<keyword evidence="2" id="KW-1185">Reference proteome</keyword>
<sequence length="171" mass="19325">MSEVNNTYLLDSFISIDSKVRGLMNIQTKELESAHSQKAEKVSPYRSLATQVFTAVASMTLPAYQRSLEHVTLSPVFPFLKAFTALSSPPVDPGGGGFLRSALPAFGYSSVIFVLMKMKVLWFSETRVYSRWWDVKWFMALMRLFSGVKLWSVEVWRRSLAFDASLSLPPL</sequence>
<evidence type="ECO:0000313" key="2">
    <source>
        <dbReference type="Proteomes" id="UP000266723"/>
    </source>
</evidence>
<protein>
    <submittedName>
        <fullName evidence="1">Uncharacterized protein</fullName>
    </submittedName>
</protein>
<evidence type="ECO:0000313" key="1">
    <source>
        <dbReference type="EMBL" id="KAF3606316.1"/>
    </source>
</evidence>
<organism evidence="1 2">
    <name type="scientific">Brassica cretica</name>
    <name type="common">Mustard</name>
    <dbReference type="NCBI Taxonomy" id="69181"/>
    <lineage>
        <taxon>Eukaryota</taxon>
        <taxon>Viridiplantae</taxon>
        <taxon>Streptophyta</taxon>
        <taxon>Embryophyta</taxon>
        <taxon>Tracheophyta</taxon>
        <taxon>Spermatophyta</taxon>
        <taxon>Magnoliopsida</taxon>
        <taxon>eudicotyledons</taxon>
        <taxon>Gunneridae</taxon>
        <taxon>Pentapetalae</taxon>
        <taxon>rosids</taxon>
        <taxon>malvids</taxon>
        <taxon>Brassicales</taxon>
        <taxon>Brassicaceae</taxon>
        <taxon>Brassiceae</taxon>
        <taxon>Brassica</taxon>
    </lineage>
</organism>
<accession>A0ABQ7ETB1</accession>